<keyword evidence="2" id="KW-0597">Phosphoprotein</keyword>
<dbReference type="InterPro" id="IPR016036">
    <property type="entry name" value="Malonyl_transacylase_ACP-bd"/>
</dbReference>
<dbReference type="SUPFAM" id="SSF52151">
    <property type="entry name" value="FabD/lysophospholipase-like"/>
    <property type="match status" value="1"/>
</dbReference>
<dbReference type="OrthoDB" id="429813at2759"/>
<dbReference type="InterPro" id="IPR016039">
    <property type="entry name" value="Thiolase-like"/>
</dbReference>
<dbReference type="InterPro" id="IPR032088">
    <property type="entry name" value="SAT"/>
</dbReference>
<dbReference type="InterPro" id="IPR006162">
    <property type="entry name" value="Ppantetheine_attach_site"/>
</dbReference>
<feature type="domain" description="Carrier" evidence="8">
    <location>
        <begin position="1575"/>
        <end position="1649"/>
    </location>
</feature>
<dbReference type="InterPro" id="IPR020841">
    <property type="entry name" value="PKS_Beta-ketoAc_synthase_dom"/>
</dbReference>
<evidence type="ECO:0000256" key="1">
    <source>
        <dbReference type="ARBA" id="ARBA00022450"/>
    </source>
</evidence>
<evidence type="ECO:0000259" key="9">
    <source>
        <dbReference type="PROSITE" id="PS52004"/>
    </source>
</evidence>
<dbReference type="InterPro" id="IPR036736">
    <property type="entry name" value="ACP-like_sf"/>
</dbReference>
<dbReference type="Gene3D" id="1.10.1200.10">
    <property type="entry name" value="ACP-like"/>
    <property type="match status" value="1"/>
</dbReference>
<keyword evidence="4" id="KW-0511">Multifunctional enzyme</keyword>
<reference evidence="11 12" key="1">
    <citation type="journal article" date="2016" name="Proc. Natl. Acad. Sci. U.S.A.">
        <title>Comparative genomics of biotechnologically important yeasts.</title>
        <authorList>
            <person name="Riley R."/>
            <person name="Haridas S."/>
            <person name="Wolfe K.H."/>
            <person name="Lopes M.R."/>
            <person name="Hittinger C.T."/>
            <person name="Goeker M."/>
            <person name="Salamov A.A."/>
            <person name="Wisecaver J.H."/>
            <person name="Long T.M."/>
            <person name="Calvey C.H."/>
            <person name="Aerts A.L."/>
            <person name="Barry K.W."/>
            <person name="Choi C."/>
            <person name="Clum A."/>
            <person name="Coughlan A.Y."/>
            <person name="Deshpande S."/>
            <person name="Douglass A.P."/>
            <person name="Hanson S.J."/>
            <person name="Klenk H.-P."/>
            <person name="LaButti K.M."/>
            <person name="Lapidus A."/>
            <person name="Lindquist E.A."/>
            <person name="Lipzen A.M."/>
            <person name="Meier-Kolthoff J.P."/>
            <person name="Ohm R.A."/>
            <person name="Otillar R.P."/>
            <person name="Pangilinan J.L."/>
            <person name="Peng Y."/>
            <person name="Rokas A."/>
            <person name="Rosa C.A."/>
            <person name="Scheuner C."/>
            <person name="Sibirny A.A."/>
            <person name="Slot J.C."/>
            <person name="Stielow J.B."/>
            <person name="Sun H."/>
            <person name="Kurtzman C.P."/>
            <person name="Blackwell M."/>
            <person name="Grigoriev I.V."/>
            <person name="Jeffries T.W."/>
        </authorList>
    </citation>
    <scope>NUCLEOTIDE SEQUENCE [LARGE SCALE GENOMIC DNA]</scope>
    <source>
        <strain evidence="11 12">NRRL Y-11557</strain>
    </source>
</reference>
<feature type="region of interest" description="C-terminal hotdog fold" evidence="6">
    <location>
        <begin position="1391"/>
        <end position="1526"/>
    </location>
</feature>
<evidence type="ECO:0000256" key="6">
    <source>
        <dbReference type="PROSITE-ProRule" id="PRU01363"/>
    </source>
</evidence>
<evidence type="ECO:0000313" key="11">
    <source>
        <dbReference type="EMBL" id="ODQ74674.1"/>
    </source>
</evidence>
<dbReference type="SUPFAM" id="SSF53901">
    <property type="entry name" value="Thiolase-like"/>
    <property type="match status" value="2"/>
</dbReference>
<dbReference type="SMART" id="SM00825">
    <property type="entry name" value="PKS_KS"/>
    <property type="match status" value="1"/>
</dbReference>
<evidence type="ECO:0000259" key="8">
    <source>
        <dbReference type="PROSITE" id="PS50075"/>
    </source>
</evidence>
<dbReference type="Pfam" id="PF08242">
    <property type="entry name" value="Methyltransf_12"/>
    <property type="match status" value="1"/>
</dbReference>
<dbReference type="InterPro" id="IPR049900">
    <property type="entry name" value="PKS_mFAS_DH"/>
</dbReference>
<dbReference type="InterPro" id="IPR050091">
    <property type="entry name" value="PKS_NRPS_Biosynth_Enz"/>
</dbReference>
<dbReference type="Pfam" id="PF00698">
    <property type="entry name" value="Acyl_transf_1"/>
    <property type="match status" value="1"/>
</dbReference>
<dbReference type="Gene3D" id="3.40.47.10">
    <property type="match status" value="2"/>
</dbReference>
<protein>
    <submittedName>
        <fullName evidence="11">Uncharacterized protein</fullName>
    </submittedName>
</protein>
<proteinExistence type="predicted"/>
<feature type="domain" description="PKS/mFAS DH" evidence="10">
    <location>
        <begin position="1229"/>
        <end position="1526"/>
    </location>
</feature>
<dbReference type="Gene3D" id="3.30.70.3290">
    <property type="match status" value="1"/>
</dbReference>
<dbReference type="CDD" id="cd00833">
    <property type="entry name" value="PKS"/>
    <property type="match status" value="1"/>
</dbReference>
<gene>
    <name evidence="11" type="ORF">LIPSTDRAFT_115810</name>
</gene>
<dbReference type="Pfam" id="PF16073">
    <property type="entry name" value="SAT"/>
    <property type="match status" value="1"/>
</dbReference>
<accession>A0A1E3QB01</accession>
<dbReference type="Pfam" id="PF07993">
    <property type="entry name" value="NAD_binding_4"/>
    <property type="match status" value="1"/>
</dbReference>
<dbReference type="GO" id="GO:0006633">
    <property type="term" value="P:fatty acid biosynthetic process"/>
    <property type="evidence" value="ECO:0007669"/>
    <property type="project" value="TreeGrafter"/>
</dbReference>
<dbReference type="EMBL" id="KV454291">
    <property type="protein sequence ID" value="ODQ74674.1"/>
    <property type="molecule type" value="Genomic_DNA"/>
</dbReference>
<dbReference type="PROSITE" id="PS50075">
    <property type="entry name" value="CARRIER"/>
    <property type="match status" value="1"/>
</dbReference>
<feature type="compositionally biased region" description="Low complexity" evidence="7">
    <location>
        <begin position="1654"/>
        <end position="1682"/>
    </location>
</feature>
<dbReference type="PROSITE" id="PS52019">
    <property type="entry name" value="PKS_MFAS_DH"/>
    <property type="match status" value="1"/>
</dbReference>
<evidence type="ECO:0000256" key="3">
    <source>
        <dbReference type="ARBA" id="ARBA00022679"/>
    </source>
</evidence>
<name>A0A1E3QB01_LIPST</name>
<keyword evidence="3" id="KW-0808">Transferase</keyword>
<dbReference type="InterPro" id="IPR036291">
    <property type="entry name" value="NAD(P)-bd_dom_sf"/>
</dbReference>
<dbReference type="InterPro" id="IPR013217">
    <property type="entry name" value="Methyltransf_12"/>
</dbReference>
<dbReference type="SUPFAM" id="SSF53335">
    <property type="entry name" value="S-adenosyl-L-methionine-dependent methyltransferases"/>
    <property type="match status" value="1"/>
</dbReference>
<keyword evidence="5" id="KW-0012">Acyltransferase</keyword>
<comment type="caution">
    <text evidence="6">Lacks conserved residue(s) required for the propagation of feature annotation.</text>
</comment>
<evidence type="ECO:0000256" key="2">
    <source>
        <dbReference type="ARBA" id="ARBA00022553"/>
    </source>
</evidence>
<feature type="domain" description="Ketosynthase family 3 (KS3)" evidence="9">
    <location>
        <begin position="386"/>
        <end position="779"/>
    </location>
</feature>
<dbReference type="Gene3D" id="3.40.366.10">
    <property type="entry name" value="Malonyl-Coenzyme A Acyl Carrier Protein, domain 2"/>
    <property type="match status" value="2"/>
</dbReference>
<dbReference type="Pfam" id="PF00109">
    <property type="entry name" value="ketoacyl-synt"/>
    <property type="match status" value="2"/>
</dbReference>
<dbReference type="PANTHER" id="PTHR43775:SF14">
    <property type="entry name" value="ITERATIVE POLYKETIDE SYNTHASE AFOE-RELATED"/>
    <property type="match status" value="1"/>
</dbReference>
<dbReference type="CDD" id="cd02440">
    <property type="entry name" value="AdoMet_MTases"/>
    <property type="match status" value="1"/>
</dbReference>
<dbReference type="Pfam" id="PF02801">
    <property type="entry name" value="Ketoacyl-synt_C"/>
    <property type="match status" value="1"/>
</dbReference>
<feature type="region of interest" description="N-terminal hotdog fold" evidence="6">
    <location>
        <begin position="1229"/>
        <end position="1361"/>
    </location>
</feature>
<organism evidence="11 12">
    <name type="scientific">Lipomyces starkeyi NRRL Y-11557</name>
    <dbReference type="NCBI Taxonomy" id="675824"/>
    <lineage>
        <taxon>Eukaryota</taxon>
        <taxon>Fungi</taxon>
        <taxon>Dikarya</taxon>
        <taxon>Ascomycota</taxon>
        <taxon>Saccharomycotina</taxon>
        <taxon>Lipomycetes</taxon>
        <taxon>Lipomycetales</taxon>
        <taxon>Lipomycetaceae</taxon>
        <taxon>Lipomyces</taxon>
    </lineage>
</organism>
<dbReference type="STRING" id="675824.A0A1E3QB01"/>
<sequence length="2218" mass="240953">MAAPNANKLLLFGPGAMGLDKAYFYRILAFVKDDPACQWAVHAMEDAESSWDALSTAIPKLQETPRATHARRLTDWVRTGFTDAEATVANLPNAILGPLVVLAQLVEYLQYAASWAQVDHGDRTAFHVSSAAQTETGGCCLGVFSALVVSYSASWAQFRHNAAVVLRSVFVLGALSDAYDSSDVAGSFISLIAFWRGGQSVSDLKKVLEKVPGLSVQYHDNRATVTTPTHAASALKGELQRAGFTATETEFHGRFHAGPLYEKDLEAFLNLADKEPLFQLPHASSRVLRTRVNSQTTLAGNEGSLLEVASRAFLVQQFDWVKTFRSAVSESLRDRNSRIIEFGPERCVPPSLLRRLNSQVTHFEFQPTTGRQTLNENPQPPAGLKEDDVAVIGTACQVAGAQNLEQYWKILLEGESQHQPLVPNERFVMEKVFRPGQEADDRKWYGNFLKDYDVFDYKFFKKTPREALHMDPQQRLILQTAYQVVAQSGYYHRPGADRRIGCYIGCVANDYENNVSHTTPTAFSATGVLRSYISGKVSHYFGGDCSAALAGGTNFYSTPMFFQNLAAGSFLCPTGQCKPFDVQADGYCRGEAVGAAFLKKLSNAIADGDQILGVISATAINQNQNDTPIFVPNPASLTNVFRTVVHKAGLETKDISLVEAHGTGTPVGDPAEYDSIRQVFGGPVRAGQEPLQIGSVKGLIGHTEGASGGIALIKILLSMQEGCIPPQASFNTISPSIKASPSDNMQITRTAIPWTGDAKAALINNYGALGSNASMVIKQSPPLSGRRSEAELSSASSPFRTPIYISGFDDNAIRAYAACLRRFIKAKIISGPTWSLGRGFAFAAESLSEIDEKVSSFETFAVPAARPVILCFGGQVSKSVGLDRAVYEKATVFRQHLDQCDNVCKSIGAGRIFPGIFQQEAIHDPSVLQPLLFSLQYACAMSWINSGVRPAAVVGHSFGELVALSLVYGRSKTIKESWGPDKGSMLAIEADRADVEKRLDASNARLPETSGARKATIACFNGPKSFAIGGPIAAIDALQEEISSLGTPVKHKRLDVTNAFHSTLVEDLVPQLETLGRTISFGEATIPLERATEQREDPVYFGHAVQRLSSQYPDAIWLEAGSNSTITTMAARALGVPKASTFQPVSLTGTTQGLRQLADVTISLWKAGLRTAFWPHSTAQTYEYAPIMLPPYQFEKHRHWLDFKPPPEPVVIERFVTSGDTKQEAAPLELYTLIPSSDKAESEYRFRVNTTAKPYVDGVSGYRLGKGAVQASPPTFAIDIAIQAITSARPQLSGDSGLRPQVYNVLNISPLALNPPEAVFLEFERFSASPEGWTFRLVSQADGCPTTVHLSGQLQFRPSGDADSVFEFNRLERLVSRERYLQVMNSTDDGDEVIQGQSIYNVLSDYIAYAGTFRGLQKLVGRPSESAGGVVMRRYTSSWLDFARSNANIVDTVYVVEGIEQWVRAPSIAGPSNTEEDEWQVFATHQRSETEDSFITDIFIFDLVSGHLAEVLLGVKFSPRSLDTLFTSTALEGAAVTTSVSRPLATAAPVTFTPATHIVSSLPTSAAREVIKRNTKAEIWAKLLLVDISGLEAGEINETDALADIGIDSLMGMEMAREVEITFNCKFDIADLMSMVDVPGILTHLQSVLGSEDGSSSGAGTPSSQTPPGTPPSSNSSISAGLSARVSEEDLTKSSAGHTGVHLPSSAILEAFRAANEETDALLRNWRCAGYLNGVSQKQTKLCLALTAKAFKQLGCDLEAAKPGQVLQPVPYVDQHHRFHEYLYKMLEETRIINVDGGTITRTSISLPAQSAEAILDDLMRHHPDDAPAHQLTYNIGSLMADVLSGRSNGAQLIFGDAKNRQLVAAFYGELPFNKRYFQQMADFLTRLAGGLQGHGPLKLLEMGAGTGGITKVLVPALAKLGIPIEYTFIDLSPSLVAQARKHLKQYPFMKFAVHDIEQPPSEPSWIGSQHIVIASNAVHATRSLHVSTQNIRKFLRPDGFLTLLEMNSTLHWVDVVWGTLEGWWLFGDGRTHAVVVEQRWQRELVGAGYKHVEWTDGSLPEVRVQRVIIALAGDVEEDVKALPPAAHVQHHGISQEEALQRKVAADNYVRDATKGFEVPASPGGAIEPVGQPATRVLVTGATGSLGAHLVAHLVSLPSVAQVYCLNRPAVRGARSKDAPDPLRRQLQSFEAKSVPLTDSERAKLMDIPARNIIPLAP</sequence>
<dbReference type="InterPro" id="IPR016035">
    <property type="entry name" value="Acyl_Trfase/lysoPLipase"/>
</dbReference>
<evidence type="ECO:0000313" key="12">
    <source>
        <dbReference type="Proteomes" id="UP000094385"/>
    </source>
</evidence>
<dbReference type="PANTHER" id="PTHR43775">
    <property type="entry name" value="FATTY ACID SYNTHASE"/>
    <property type="match status" value="1"/>
</dbReference>
<dbReference type="PROSITE" id="PS52004">
    <property type="entry name" value="KS3_2"/>
    <property type="match status" value="1"/>
</dbReference>
<dbReference type="Gene3D" id="3.40.50.720">
    <property type="entry name" value="NAD(P)-binding Rossmann-like Domain"/>
    <property type="match status" value="1"/>
</dbReference>
<dbReference type="InterPro" id="IPR014043">
    <property type="entry name" value="Acyl_transferase_dom"/>
</dbReference>
<dbReference type="GO" id="GO:0004312">
    <property type="term" value="F:fatty acid synthase activity"/>
    <property type="evidence" value="ECO:0007669"/>
    <property type="project" value="TreeGrafter"/>
</dbReference>
<evidence type="ECO:0000256" key="5">
    <source>
        <dbReference type="ARBA" id="ARBA00023315"/>
    </source>
</evidence>
<evidence type="ECO:0000256" key="4">
    <source>
        <dbReference type="ARBA" id="ARBA00023268"/>
    </source>
</evidence>
<evidence type="ECO:0000259" key="10">
    <source>
        <dbReference type="PROSITE" id="PS52019"/>
    </source>
</evidence>
<dbReference type="InterPro" id="IPR014031">
    <property type="entry name" value="Ketoacyl_synth_C"/>
</dbReference>
<dbReference type="SUPFAM" id="SSF55048">
    <property type="entry name" value="Probable ACP-binding domain of malonyl-CoA ACP transacylase"/>
    <property type="match status" value="1"/>
</dbReference>
<dbReference type="InterPro" id="IPR041068">
    <property type="entry name" value="HTH_51"/>
</dbReference>
<dbReference type="InterPro" id="IPR013120">
    <property type="entry name" value="FAR_NAD-bd"/>
</dbReference>
<dbReference type="SUPFAM" id="SSF47336">
    <property type="entry name" value="ACP-like"/>
    <property type="match status" value="1"/>
</dbReference>
<dbReference type="PROSITE" id="PS00012">
    <property type="entry name" value="PHOSPHOPANTETHEINE"/>
    <property type="match status" value="1"/>
</dbReference>
<keyword evidence="1" id="KW-0596">Phosphopantetheine</keyword>
<dbReference type="SUPFAM" id="SSF51735">
    <property type="entry name" value="NAD(P)-binding Rossmann-fold domains"/>
    <property type="match status" value="1"/>
</dbReference>
<keyword evidence="12" id="KW-1185">Reference proteome</keyword>
<dbReference type="Pfam" id="PF00550">
    <property type="entry name" value="PP-binding"/>
    <property type="match status" value="1"/>
</dbReference>
<dbReference type="InterPro" id="IPR014030">
    <property type="entry name" value="Ketoacyl_synth_N"/>
</dbReference>
<dbReference type="InterPro" id="IPR029063">
    <property type="entry name" value="SAM-dependent_MTases_sf"/>
</dbReference>
<dbReference type="Proteomes" id="UP000094385">
    <property type="component" value="Unassembled WGS sequence"/>
</dbReference>
<evidence type="ECO:0000256" key="7">
    <source>
        <dbReference type="SAM" id="MobiDB-lite"/>
    </source>
</evidence>
<dbReference type="SMART" id="SM00827">
    <property type="entry name" value="PKS_AT"/>
    <property type="match status" value="1"/>
</dbReference>
<feature type="region of interest" description="Disordered" evidence="7">
    <location>
        <begin position="1652"/>
        <end position="1682"/>
    </location>
</feature>
<dbReference type="InterPro" id="IPR009081">
    <property type="entry name" value="PP-bd_ACP"/>
</dbReference>
<dbReference type="Gene3D" id="3.40.50.150">
    <property type="entry name" value="Vaccinia Virus protein VP39"/>
    <property type="match status" value="1"/>
</dbReference>
<dbReference type="Pfam" id="PF18558">
    <property type="entry name" value="HTH_51"/>
    <property type="match status" value="1"/>
</dbReference>
<dbReference type="GO" id="GO:0044550">
    <property type="term" value="P:secondary metabolite biosynthetic process"/>
    <property type="evidence" value="ECO:0007669"/>
    <property type="project" value="TreeGrafter"/>
</dbReference>
<dbReference type="InterPro" id="IPR001227">
    <property type="entry name" value="Ac_transferase_dom_sf"/>
</dbReference>